<evidence type="ECO:0000313" key="3">
    <source>
        <dbReference type="Proteomes" id="UP001152049"/>
    </source>
</evidence>
<reference evidence="2" key="1">
    <citation type="submission" date="2022-09" db="EMBL/GenBank/DDBJ databases">
        <title>Fusarium specimens isolated from Avocado Roots.</title>
        <authorList>
            <person name="Stajich J."/>
            <person name="Roper C."/>
            <person name="Heimlech-Rivalta G."/>
        </authorList>
    </citation>
    <scope>NUCLEOTIDE SEQUENCE</scope>
    <source>
        <strain evidence="2">CF00136</strain>
    </source>
</reference>
<comment type="caution">
    <text evidence="2">The sequence shown here is derived from an EMBL/GenBank/DDBJ whole genome shotgun (WGS) entry which is preliminary data.</text>
</comment>
<gene>
    <name evidence="2" type="ORF">NW762_013350</name>
</gene>
<evidence type="ECO:0000313" key="2">
    <source>
        <dbReference type="EMBL" id="KAJ4247211.1"/>
    </source>
</evidence>
<evidence type="ECO:0000256" key="1">
    <source>
        <dbReference type="SAM" id="MobiDB-lite"/>
    </source>
</evidence>
<feature type="region of interest" description="Disordered" evidence="1">
    <location>
        <begin position="1"/>
        <end position="47"/>
    </location>
</feature>
<keyword evidence="3" id="KW-1185">Reference proteome</keyword>
<dbReference type="EMBL" id="JAOQAZ010000040">
    <property type="protein sequence ID" value="KAJ4247211.1"/>
    <property type="molecule type" value="Genomic_DNA"/>
</dbReference>
<name>A0A9W8RML9_9HYPO</name>
<proteinExistence type="predicted"/>
<dbReference type="Proteomes" id="UP001152049">
    <property type="component" value="Unassembled WGS sequence"/>
</dbReference>
<sequence length="85" mass="9054">MVSIKTGSLPTGTNSGEKRAREDWLSASTSPVTTPAVLRGGFDDPDGVIQPAVDIEENATEMKTMKKMPLPVRGSRCTPLRSALP</sequence>
<dbReference type="AlphaFoldDB" id="A0A9W8RML9"/>
<organism evidence="2 3">
    <name type="scientific">Fusarium torreyae</name>
    <dbReference type="NCBI Taxonomy" id="1237075"/>
    <lineage>
        <taxon>Eukaryota</taxon>
        <taxon>Fungi</taxon>
        <taxon>Dikarya</taxon>
        <taxon>Ascomycota</taxon>
        <taxon>Pezizomycotina</taxon>
        <taxon>Sordariomycetes</taxon>
        <taxon>Hypocreomycetidae</taxon>
        <taxon>Hypocreales</taxon>
        <taxon>Nectriaceae</taxon>
        <taxon>Fusarium</taxon>
    </lineage>
</organism>
<protein>
    <submittedName>
        <fullName evidence="2">Uncharacterized protein</fullName>
    </submittedName>
</protein>
<feature type="compositionally biased region" description="Polar residues" evidence="1">
    <location>
        <begin position="1"/>
        <end position="15"/>
    </location>
</feature>
<accession>A0A9W8RML9</accession>